<dbReference type="SUPFAM" id="SSF101967">
    <property type="entry name" value="Adhesin YadA, collagen-binding domain"/>
    <property type="match status" value="1"/>
</dbReference>
<feature type="non-terminal residue" evidence="2">
    <location>
        <position position="1"/>
    </location>
</feature>
<comment type="caution">
    <text evidence="2">The sequence shown here is derived from an EMBL/GenBank/DDBJ whole genome shotgun (WGS) entry which is preliminary data.</text>
</comment>
<dbReference type="EMBL" id="AIMH01000042">
    <property type="protein sequence ID" value="EJF96739.1"/>
    <property type="molecule type" value="Genomic_DNA"/>
</dbReference>
<feature type="domain" description="Trimeric autotransporter adhesin YadA-like stalk" evidence="1">
    <location>
        <begin position="30"/>
        <end position="72"/>
    </location>
</feature>
<sequence>TQAVQGDALLWSKDAGAFVAKHGTDKEKSKITSLQAGDISANSTDAVNGSQLFTTNQNVTTVGTNIANTFGGGAGYAEGQWTAPTFTIKSVKEDGKTEDKDYHDVATAFAGVGTSITNVKNEITKQINNEIANVKGDSLVKKDSETNLITIGKEVEGAEINIANKDSSDRVLSGVKAATKDNEAVNKGQLEKSLKDLSTSLQSDDSAVVHYDKTDDENGTINYTSVTLRSIL</sequence>
<proteinExistence type="predicted"/>
<gene>
    <name evidence="2" type="ORF">MEI_01511</name>
</gene>
<evidence type="ECO:0000313" key="3">
    <source>
        <dbReference type="Proteomes" id="UP000008948"/>
    </source>
</evidence>
<dbReference type="Pfam" id="PF05662">
    <property type="entry name" value="YadA_stalk"/>
    <property type="match status" value="2"/>
</dbReference>
<name>A0ABP2QTL9_BARVI</name>
<dbReference type="Gene3D" id="4.10.80.270">
    <property type="match status" value="1"/>
</dbReference>
<dbReference type="InterPro" id="IPR011049">
    <property type="entry name" value="Serralysin-like_metalloprot_C"/>
</dbReference>
<keyword evidence="3" id="KW-1185">Reference proteome</keyword>
<dbReference type="Gene3D" id="6.10.250.2030">
    <property type="match status" value="1"/>
</dbReference>
<accession>A0ABP2QTL9</accession>
<dbReference type="Gene3D" id="1.20.5.170">
    <property type="match status" value="1"/>
</dbReference>
<dbReference type="InterPro" id="IPR008635">
    <property type="entry name" value="Coiled_stalk_dom"/>
</dbReference>
<evidence type="ECO:0000259" key="1">
    <source>
        <dbReference type="Pfam" id="PF05662"/>
    </source>
</evidence>
<feature type="domain" description="Trimeric autotransporter adhesin YadA-like stalk" evidence="1">
    <location>
        <begin position="173"/>
        <end position="208"/>
    </location>
</feature>
<organism evidence="2 3">
    <name type="scientific">Bartonella vinsonii subsp. arupensis Pm136co</name>
    <dbReference type="NCBI Taxonomy" id="1094561"/>
    <lineage>
        <taxon>Bacteria</taxon>
        <taxon>Pseudomonadati</taxon>
        <taxon>Pseudomonadota</taxon>
        <taxon>Alphaproteobacteria</taxon>
        <taxon>Hyphomicrobiales</taxon>
        <taxon>Bartonellaceae</taxon>
        <taxon>Bartonella</taxon>
    </lineage>
</organism>
<dbReference type="Gene3D" id="6.10.250.2040">
    <property type="match status" value="1"/>
</dbReference>
<dbReference type="Proteomes" id="UP000008948">
    <property type="component" value="Unassembled WGS sequence"/>
</dbReference>
<evidence type="ECO:0000313" key="2">
    <source>
        <dbReference type="EMBL" id="EJF96739.1"/>
    </source>
</evidence>
<protein>
    <recommendedName>
        <fullName evidence="1">Trimeric autotransporter adhesin YadA-like stalk domain-containing protein</fullName>
    </recommendedName>
</protein>
<reference evidence="2 3" key="1">
    <citation type="submission" date="2012-03" db="EMBL/GenBank/DDBJ databases">
        <title>The Genome Sequence of Bartonella vinsonii subsp. arupensis str. Pm136co.</title>
        <authorList>
            <consortium name="The Broad Institute Genome Sequencing Platform"/>
            <consortium name="The Broad Institute Genome Sequencing Center for Infectious Disease"/>
            <person name="Feldgarden M."/>
            <person name="Kirby J."/>
            <person name="Kosoy M."/>
            <person name="Birtles R."/>
            <person name="Probert W.S."/>
            <person name="Chiaraviglio L."/>
            <person name="Young S.K."/>
            <person name="Zeng Q."/>
            <person name="Gargeya S."/>
            <person name="Fitzgerald M."/>
            <person name="Haas B."/>
            <person name="Abouelleil A."/>
            <person name="Alvarado L."/>
            <person name="Arachchi H.M."/>
            <person name="Berlin A."/>
            <person name="Chapman S.B."/>
            <person name="Gearin G."/>
            <person name="Goldberg J."/>
            <person name="Griggs A."/>
            <person name="Gujja S."/>
            <person name="Hansen M."/>
            <person name="Heiman D."/>
            <person name="Howarth C."/>
            <person name="Larimer J."/>
            <person name="Lui A."/>
            <person name="MacDonald P.J.P."/>
            <person name="McCowen C."/>
            <person name="Montmayeur A."/>
            <person name="Murphy C."/>
            <person name="Neiman D."/>
            <person name="Pearson M."/>
            <person name="Priest M."/>
            <person name="Roberts A."/>
            <person name="Saif S."/>
            <person name="Shea T."/>
            <person name="Sisk P."/>
            <person name="Stolte C."/>
            <person name="Sykes S."/>
            <person name="Wortman J."/>
            <person name="Nusbaum C."/>
            <person name="Birren B."/>
        </authorList>
    </citation>
    <scope>NUCLEOTIDE SEQUENCE [LARGE SCALE GENOMIC DNA]</scope>
    <source>
        <strain evidence="2 3">Pm136co</strain>
    </source>
</reference>